<keyword evidence="2" id="KW-1185">Reference proteome</keyword>
<reference evidence="2" key="1">
    <citation type="journal article" date="2020" name="Nat. Commun.">
        <title>Genome sequence of the cluster root forming white lupin.</title>
        <authorList>
            <person name="Hufnagel B."/>
            <person name="Marques A."/>
            <person name="Soriano A."/>
            <person name="Marques L."/>
            <person name="Divol F."/>
            <person name="Doumas P."/>
            <person name="Sallet E."/>
            <person name="Mancinotti D."/>
            <person name="Carrere S."/>
            <person name="Marande W."/>
            <person name="Arribat S."/>
            <person name="Keller J."/>
            <person name="Huneau C."/>
            <person name="Blein T."/>
            <person name="Aime D."/>
            <person name="Laguerre M."/>
            <person name="Taylor J."/>
            <person name="Schubert V."/>
            <person name="Nelson M."/>
            <person name="Geu-Flores F."/>
            <person name="Crespi M."/>
            <person name="Gallardo-Guerrero K."/>
            <person name="Delaux P.-M."/>
            <person name="Salse J."/>
            <person name="Berges H."/>
            <person name="Guyot R."/>
            <person name="Gouzy J."/>
            <person name="Peret B."/>
        </authorList>
    </citation>
    <scope>NUCLEOTIDE SEQUENCE [LARGE SCALE GENOMIC DNA]</scope>
    <source>
        <strain evidence="2">cv. Amiga</strain>
    </source>
</reference>
<proteinExistence type="predicted"/>
<evidence type="ECO:0000313" key="1">
    <source>
        <dbReference type="EMBL" id="KAE9584241.1"/>
    </source>
</evidence>
<dbReference type="AlphaFoldDB" id="A0A6A5PN38"/>
<gene>
    <name evidence="1" type="ORF">Lalb_Chr00c29g0407851</name>
</gene>
<protein>
    <submittedName>
        <fullName evidence="1">Uncharacterized protein</fullName>
    </submittedName>
</protein>
<dbReference type="Proteomes" id="UP000447434">
    <property type="component" value="Unassembled WGS sequence"/>
</dbReference>
<evidence type="ECO:0000313" key="2">
    <source>
        <dbReference type="Proteomes" id="UP000447434"/>
    </source>
</evidence>
<comment type="caution">
    <text evidence="1">The sequence shown here is derived from an EMBL/GenBank/DDBJ whole genome shotgun (WGS) entry which is preliminary data.</text>
</comment>
<keyword evidence="1" id="KW-0496">Mitochondrion</keyword>
<geneLocation type="mitochondrion" evidence="1"/>
<name>A0A6A5PN38_LUPAL</name>
<dbReference type="OrthoDB" id="1433682at2759"/>
<organism evidence="1 2">
    <name type="scientific">Lupinus albus</name>
    <name type="common">White lupine</name>
    <name type="synonym">Lupinus termis</name>
    <dbReference type="NCBI Taxonomy" id="3870"/>
    <lineage>
        <taxon>Eukaryota</taxon>
        <taxon>Viridiplantae</taxon>
        <taxon>Streptophyta</taxon>
        <taxon>Embryophyta</taxon>
        <taxon>Tracheophyta</taxon>
        <taxon>Spermatophyta</taxon>
        <taxon>Magnoliopsida</taxon>
        <taxon>eudicotyledons</taxon>
        <taxon>Gunneridae</taxon>
        <taxon>Pentapetalae</taxon>
        <taxon>rosids</taxon>
        <taxon>fabids</taxon>
        <taxon>Fabales</taxon>
        <taxon>Fabaceae</taxon>
        <taxon>Papilionoideae</taxon>
        <taxon>50 kb inversion clade</taxon>
        <taxon>genistoids sensu lato</taxon>
        <taxon>core genistoids</taxon>
        <taxon>Genisteae</taxon>
        <taxon>Lupinus</taxon>
    </lineage>
</organism>
<dbReference type="EMBL" id="WOCE01000054">
    <property type="protein sequence ID" value="KAE9584241.1"/>
    <property type="molecule type" value="Genomic_DNA"/>
</dbReference>
<accession>A0A6A5PN38</accession>
<sequence>MDFSTFASIVSPWKDPEKVVQAVNRVAETLPQLVGRYLPWVSKIPLDEGVTWEPTWKAIPNSPYLSQQLRFPTIESEL</sequence>